<dbReference type="GO" id="GO:0016616">
    <property type="term" value="F:oxidoreductase activity, acting on the CH-OH group of donors, NAD or NADP as acceptor"/>
    <property type="evidence" value="ECO:0007669"/>
    <property type="project" value="InterPro"/>
</dbReference>
<protein>
    <submittedName>
        <fullName evidence="4">UDP-glucose dehydrogenase</fullName>
    </submittedName>
</protein>
<feature type="domain" description="UDP-glucose/GDP-mannose dehydrogenase N-terminal" evidence="3">
    <location>
        <begin position="19"/>
        <end position="121"/>
    </location>
</feature>
<dbReference type="AlphaFoldDB" id="A0A0G1A0U1"/>
<dbReference type="Gene3D" id="1.10.1040.10">
    <property type="entry name" value="N-(1-d-carboxylethyl)-l-norvaline Dehydrogenase, domain 2"/>
    <property type="match status" value="1"/>
</dbReference>
<evidence type="ECO:0000259" key="3">
    <source>
        <dbReference type="Pfam" id="PF03721"/>
    </source>
</evidence>
<feature type="domain" description="UDP-glucose/GDP-mannose dehydrogenase dimerisation" evidence="2">
    <location>
        <begin position="160"/>
        <end position="255"/>
    </location>
</feature>
<dbReference type="SUPFAM" id="SSF48179">
    <property type="entry name" value="6-phosphogluconate dehydrogenase C-terminal domain-like"/>
    <property type="match status" value="1"/>
</dbReference>
<dbReference type="InterPro" id="IPR014026">
    <property type="entry name" value="UDP-Glc/GDP-Man_DH_dimer"/>
</dbReference>
<dbReference type="InterPro" id="IPR008927">
    <property type="entry name" value="6-PGluconate_DH-like_C_sf"/>
</dbReference>
<evidence type="ECO:0000313" key="4">
    <source>
        <dbReference type="EMBL" id="KKS54534.1"/>
    </source>
</evidence>
<dbReference type="GO" id="GO:0051287">
    <property type="term" value="F:NAD binding"/>
    <property type="evidence" value="ECO:0007669"/>
    <property type="project" value="InterPro"/>
</dbReference>
<proteinExistence type="inferred from homology"/>
<dbReference type="InterPro" id="IPR001732">
    <property type="entry name" value="UDP-Glc/GDP-Man_DH_N"/>
</dbReference>
<dbReference type="Gene3D" id="3.40.50.720">
    <property type="entry name" value="NAD(P)-binding Rossmann-like Domain"/>
    <property type="match status" value="1"/>
</dbReference>
<accession>A0A0G1A0U1</accession>
<comment type="similarity">
    <text evidence="1">Belongs to the UDP-glucose/GDP-mannose dehydrogenase family.</text>
</comment>
<dbReference type="InterPro" id="IPR036291">
    <property type="entry name" value="NAD(P)-bd_dom_sf"/>
</dbReference>
<dbReference type="PANTHER" id="PTHR43750">
    <property type="entry name" value="UDP-GLUCOSE 6-DEHYDROGENASE TUAD"/>
    <property type="match status" value="1"/>
</dbReference>
<dbReference type="InterPro" id="IPR013328">
    <property type="entry name" value="6PGD_dom2"/>
</dbReference>
<evidence type="ECO:0000313" key="5">
    <source>
        <dbReference type="Proteomes" id="UP000034837"/>
    </source>
</evidence>
<evidence type="ECO:0000259" key="2">
    <source>
        <dbReference type="Pfam" id="PF00984"/>
    </source>
</evidence>
<reference evidence="4 5" key="1">
    <citation type="journal article" date="2015" name="Nature">
        <title>rRNA introns, odd ribosomes, and small enigmatic genomes across a large radiation of phyla.</title>
        <authorList>
            <person name="Brown C.T."/>
            <person name="Hug L.A."/>
            <person name="Thomas B.C."/>
            <person name="Sharon I."/>
            <person name="Castelle C.J."/>
            <person name="Singh A."/>
            <person name="Wilkins M.J."/>
            <person name="Williams K.H."/>
            <person name="Banfield J.F."/>
        </authorList>
    </citation>
    <scope>NUCLEOTIDE SEQUENCE [LARGE SCALE GENOMIC DNA]</scope>
</reference>
<dbReference type="SUPFAM" id="SSF51735">
    <property type="entry name" value="NAD(P)-binding Rossmann-fold domains"/>
    <property type="match status" value="1"/>
</dbReference>
<dbReference type="Proteomes" id="UP000034837">
    <property type="component" value="Unassembled WGS sequence"/>
</dbReference>
<dbReference type="PANTHER" id="PTHR43750:SF3">
    <property type="entry name" value="UDP-GLUCOSE 6-DEHYDROGENASE TUAD"/>
    <property type="match status" value="1"/>
</dbReference>
<dbReference type="Pfam" id="PF03721">
    <property type="entry name" value="UDPG_MGDP_dh_N"/>
    <property type="match status" value="1"/>
</dbReference>
<gene>
    <name evidence="4" type="ORF">UV20_C0031G0002</name>
</gene>
<name>A0A0G1A0U1_9BACT</name>
<sequence length="273" mass="30458">MKIGVIGHGFVGRAVSSFYQTNLIYDKFKPSLSLKKVVEAAEVIFVCVPTNGTREGYDYQPLKETIQLLSVHGYRFPIIIKSTTQPGEIDLLQRNYPKLRLFFNPEFLDQVTAKKDFAHPQNPPCQILGLPQGKSVSQKGWVHKLFDPFKVPLIITSAVTAETLKLATNALYTTRVVFSNQIFDYCQSVGADYEIMASLWQQIPRLGTHGYQIVHNGGRGAGGYCLPKDIHALLTNAAELGLQLPLLKSVEKINNLLLSKSGKRIKEQPKTTK</sequence>
<dbReference type="EMBL" id="LCDO01000031">
    <property type="protein sequence ID" value="KKS54534.1"/>
    <property type="molecule type" value="Genomic_DNA"/>
</dbReference>
<comment type="caution">
    <text evidence="4">The sequence shown here is derived from an EMBL/GenBank/DDBJ whole genome shotgun (WGS) entry which is preliminary data.</text>
</comment>
<evidence type="ECO:0000256" key="1">
    <source>
        <dbReference type="ARBA" id="ARBA00006601"/>
    </source>
</evidence>
<organism evidence="4 5">
    <name type="scientific">Candidatus Magasanikbacteria bacterium GW2011_GWA2_42_32</name>
    <dbReference type="NCBI Taxonomy" id="1619039"/>
    <lineage>
        <taxon>Bacteria</taxon>
        <taxon>Candidatus Magasanikiibacteriota</taxon>
    </lineage>
</organism>
<dbReference type="Pfam" id="PF00984">
    <property type="entry name" value="UDPG_MGDP_dh"/>
    <property type="match status" value="1"/>
</dbReference>